<proteinExistence type="inferred from homology"/>
<dbReference type="KEGG" id="hch:HCH_05028"/>
<protein>
    <submittedName>
        <fullName evidence="6">Restriction endonuclease S subunit</fullName>
    </submittedName>
</protein>
<dbReference type="SUPFAM" id="SSF116734">
    <property type="entry name" value="DNA methylase specificity domain"/>
    <property type="match status" value="2"/>
</dbReference>
<evidence type="ECO:0000313" key="7">
    <source>
        <dbReference type="Proteomes" id="UP000000238"/>
    </source>
</evidence>
<dbReference type="STRING" id="349521.HCH_05028"/>
<dbReference type="eggNOG" id="COG0732">
    <property type="taxonomic scope" value="Bacteria"/>
</dbReference>
<organism evidence="6 7">
    <name type="scientific">Hahella chejuensis (strain KCTC 2396)</name>
    <dbReference type="NCBI Taxonomy" id="349521"/>
    <lineage>
        <taxon>Bacteria</taxon>
        <taxon>Pseudomonadati</taxon>
        <taxon>Pseudomonadota</taxon>
        <taxon>Gammaproteobacteria</taxon>
        <taxon>Oceanospirillales</taxon>
        <taxon>Hahellaceae</taxon>
        <taxon>Hahella</taxon>
    </lineage>
</organism>
<keyword evidence="2" id="KW-0680">Restriction system</keyword>
<dbReference type="PANTHER" id="PTHR30408:SF12">
    <property type="entry name" value="TYPE I RESTRICTION ENZYME MJAVIII SPECIFICITY SUBUNIT"/>
    <property type="match status" value="1"/>
</dbReference>
<dbReference type="GO" id="GO:0004519">
    <property type="term" value="F:endonuclease activity"/>
    <property type="evidence" value="ECO:0007669"/>
    <property type="project" value="UniProtKB-KW"/>
</dbReference>
<keyword evidence="7" id="KW-1185">Reference proteome</keyword>
<feature type="coiled-coil region" evidence="4">
    <location>
        <begin position="160"/>
        <end position="187"/>
    </location>
</feature>
<dbReference type="RefSeq" id="WP_011398776.1">
    <property type="nucleotide sequence ID" value="NC_007645.1"/>
</dbReference>
<evidence type="ECO:0000256" key="2">
    <source>
        <dbReference type="ARBA" id="ARBA00022747"/>
    </source>
</evidence>
<dbReference type="HOGENOM" id="CLU_021095_10_1_6"/>
<dbReference type="Pfam" id="PF01420">
    <property type="entry name" value="Methylase_S"/>
    <property type="match status" value="1"/>
</dbReference>
<dbReference type="Proteomes" id="UP000000238">
    <property type="component" value="Chromosome"/>
</dbReference>
<dbReference type="InterPro" id="IPR044946">
    <property type="entry name" value="Restrct_endonuc_typeI_TRD_sf"/>
</dbReference>
<keyword evidence="6" id="KW-0255">Endonuclease</keyword>
<evidence type="ECO:0000256" key="1">
    <source>
        <dbReference type="ARBA" id="ARBA00010923"/>
    </source>
</evidence>
<keyword evidence="6" id="KW-0378">Hydrolase</keyword>
<dbReference type="REBASE" id="11717">
    <property type="entry name" value="S.HchI"/>
</dbReference>
<sequence>MSWDRVGLSTVADVFNGKTPSKAEQRDEGFPVLKIKDVDENFKFRGAFQSFVDDEFYAKHKAKKIQLHDSMILNAAHNSDYVGSKQYCAEEDVVDSVATGEWLVCRAKQGVLSPKFLNFWLRSEATRFEMKGLVKGIHLYPKDVARLEIPLPPLETQKQIAAILEKADQLRKDCQQMEQELNNLAQSVFMDMFGDPVSNPKGWNKASLRSISTKFNDGPFGSNLKTSHYRDSGVQVIRLTNIGTGWFKNDDRAFVSVEHAETLEKFHCKPGDIVIATLGDPNLRACIIPDEVPLAINKADCVHCVPNTKIVRKEYLVEFLNLPSTLRSIENKLHGQTRTRISSGQLAEVDVLIPPLSEQDKFMNAIWLRDKELKRLQDQNVAFEDLFNSLMQKAFNGELNIKNKAA</sequence>
<dbReference type="Gene3D" id="3.90.220.20">
    <property type="entry name" value="DNA methylase specificity domains"/>
    <property type="match status" value="2"/>
</dbReference>
<comment type="similarity">
    <text evidence="1">Belongs to the type-I restriction system S methylase family.</text>
</comment>
<name>Q2SCB3_HAHCH</name>
<dbReference type="PANTHER" id="PTHR30408">
    <property type="entry name" value="TYPE-1 RESTRICTION ENZYME ECOKI SPECIFICITY PROTEIN"/>
    <property type="match status" value="1"/>
</dbReference>
<dbReference type="InterPro" id="IPR052021">
    <property type="entry name" value="Type-I_RS_S_subunit"/>
</dbReference>
<dbReference type="GO" id="GO:0003677">
    <property type="term" value="F:DNA binding"/>
    <property type="evidence" value="ECO:0007669"/>
    <property type="project" value="UniProtKB-KW"/>
</dbReference>
<accession>Q2SCB3</accession>
<evidence type="ECO:0000259" key="5">
    <source>
        <dbReference type="Pfam" id="PF01420"/>
    </source>
</evidence>
<evidence type="ECO:0000256" key="3">
    <source>
        <dbReference type="ARBA" id="ARBA00023125"/>
    </source>
</evidence>
<gene>
    <name evidence="6" type="primary">hsdS</name>
    <name evidence="6" type="ordered locus">HCH_05028</name>
</gene>
<dbReference type="EMBL" id="CP000155">
    <property type="protein sequence ID" value="ABC31711.1"/>
    <property type="molecule type" value="Genomic_DNA"/>
</dbReference>
<feature type="domain" description="Type I restriction modification DNA specificity" evidence="5">
    <location>
        <begin position="3"/>
        <end position="169"/>
    </location>
</feature>
<dbReference type="InterPro" id="IPR000055">
    <property type="entry name" value="Restrct_endonuc_typeI_TRD"/>
</dbReference>
<dbReference type="OrthoDB" id="398435at2"/>
<reference evidence="6 7" key="1">
    <citation type="journal article" date="2005" name="Nucleic Acids Res.">
        <title>Genomic blueprint of Hahella chejuensis, a marine microbe producing an algicidal agent.</title>
        <authorList>
            <person name="Jeong H."/>
            <person name="Yim J.H."/>
            <person name="Lee C."/>
            <person name="Choi S.-H."/>
            <person name="Park Y.K."/>
            <person name="Yoon S.H."/>
            <person name="Hur C.-G."/>
            <person name="Kang H.-Y."/>
            <person name="Kim D."/>
            <person name="Lee H.H."/>
            <person name="Park K.H."/>
            <person name="Park S.-H."/>
            <person name="Park H.-S."/>
            <person name="Lee H.K."/>
            <person name="Oh T.K."/>
            <person name="Kim J.F."/>
        </authorList>
    </citation>
    <scope>NUCLEOTIDE SEQUENCE [LARGE SCALE GENOMIC DNA]</scope>
    <source>
        <strain evidence="6 7">KCTC 2396</strain>
    </source>
</reference>
<evidence type="ECO:0000313" key="6">
    <source>
        <dbReference type="EMBL" id="ABC31711.1"/>
    </source>
</evidence>
<keyword evidence="6" id="KW-0540">Nuclease</keyword>
<keyword evidence="3" id="KW-0238">DNA-binding</keyword>
<dbReference type="GO" id="GO:0009307">
    <property type="term" value="P:DNA restriction-modification system"/>
    <property type="evidence" value="ECO:0007669"/>
    <property type="project" value="UniProtKB-KW"/>
</dbReference>
<evidence type="ECO:0000256" key="4">
    <source>
        <dbReference type="SAM" id="Coils"/>
    </source>
</evidence>
<keyword evidence="4" id="KW-0175">Coiled coil</keyword>
<dbReference type="AlphaFoldDB" id="Q2SCB3"/>